<dbReference type="AlphaFoldDB" id="A0A857JA55"/>
<gene>
    <name evidence="1" type="ORF">GT347_17570</name>
</gene>
<evidence type="ECO:0000313" key="2">
    <source>
        <dbReference type="Proteomes" id="UP000464787"/>
    </source>
</evidence>
<evidence type="ECO:0000313" key="1">
    <source>
        <dbReference type="EMBL" id="QHI99625.1"/>
    </source>
</evidence>
<dbReference type="RefSeq" id="WP_160553437.1">
    <property type="nucleotide sequence ID" value="NZ_CP047650.1"/>
</dbReference>
<dbReference type="KEGG" id="xyk:GT347_17570"/>
<name>A0A857JA55_9BURK</name>
<sequence>MFDPFLWRLGREGSRPAGFSPEKCTVRQPVRAAAILFMLDARRFSHFLSNRERGSMKKESPSSKTFANKGVDRAPNLQQCFTHKDIDDLRQVLHHVSSLASAGIGITRDRSESCDSLDDLQQQLHIVQYLLDRIGWASDVGLRKLGESGVLNNAEDWMLWTS</sequence>
<protein>
    <submittedName>
        <fullName evidence="1">Uncharacterized protein</fullName>
    </submittedName>
</protein>
<proteinExistence type="predicted"/>
<organism evidence="1 2">
    <name type="scientific">Xylophilus rhododendri</name>
    <dbReference type="NCBI Taxonomy" id="2697032"/>
    <lineage>
        <taxon>Bacteria</taxon>
        <taxon>Pseudomonadati</taxon>
        <taxon>Pseudomonadota</taxon>
        <taxon>Betaproteobacteria</taxon>
        <taxon>Burkholderiales</taxon>
        <taxon>Xylophilus</taxon>
    </lineage>
</organism>
<dbReference type="Proteomes" id="UP000464787">
    <property type="component" value="Chromosome"/>
</dbReference>
<accession>A0A857JA55</accession>
<keyword evidence="2" id="KW-1185">Reference proteome</keyword>
<dbReference type="EMBL" id="CP047650">
    <property type="protein sequence ID" value="QHI99625.1"/>
    <property type="molecule type" value="Genomic_DNA"/>
</dbReference>
<reference evidence="1 2" key="1">
    <citation type="submission" date="2020-01" db="EMBL/GenBank/DDBJ databases">
        <title>Genome sequencing of strain KACC 21265.</title>
        <authorList>
            <person name="Heo J."/>
            <person name="Kim S.-J."/>
            <person name="Kim J.-S."/>
            <person name="Hong S.-B."/>
            <person name="Kwon S.-W."/>
        </authorList>
    </citation>
    <scope>NUCLEOTIDE SEQUENCE [LARGE SCALE GENOMIC DNA]</scope>
    <source>
        <strain evidence="1 2">KACC 21265</strain>
    </source>
</reference>